<dbReference type="Pfam" id="PF01381">
    <property type="entry name" value="HTH_3"/>
    <property type="match status" value="1"/>
</dbReference>
<dbReference type="CDD" id="cd00093">
    <property type="entry name" value="HTH_XRE"/>
    <property type="match status" value="1"/>
</dbReference>
<comment type="caution">
    <text evidence="2">The sequence shown here is derived from an EMBL/GenBank/DDBJ whole genome shotgun (WGS) entry which is preliminary data.</text>
</comment>
<dbReference type="SUPFAM" id="SSF47413">
    <property type="entry name" value="lambda repressor-like DNA-binding domains"/>
    <property type="match status" value="1"/>
</dbReference>
<dbReference type="RefSeq" id="WP_343973080.1">
    <property type="nucleotide sequence ID" value="NZ_BAAAGK010000098.1"/>
</dbReference>
<evidence type="ECO:0000313" key="3">
    <source>
        <dbReference type="Proteomes" id="UP001596514"/>
    </source>
</evidence>
<evidence type="ECO:0000259" key="1">
    <source>
        <dbReference type="PROSITE" id="PS50943"/>
    </source>
</evidence>
<feature type="domain" description="HTH cro/C1-type" evidence="1">
    <location>
        <begin position="10"/>
        <end position="70"/>
    </location>
</feature>
<dbReference type="EMBL" id="JBHTEE010000001">
    <property type="protein sequence ID" value="MFC7606214.1"/>
    <property type="molecule type" value="Genomic_DNA"/>
</dbReference>
<organism evidence="2 3">
    <name type="scientific">Streptosporangium amethystogenes subsp. fukuiense</name>
    <dbReference type="NCBI Taxonomy" id="698418"/>
    <lineage>
        <taxon>Bacteria</taxon>
        <taxon>Bacillati</taxon>
        <taxon>Actinomycetota</taxon>
        <taxon>Actinomycetes</taxon>
        <taxon>Streptosporangiales</taxon>
        <taxon>Streptosporangiaceae</taxon>
        <taxon>Streptosporangium</taxon>
    </lineage>
</organism>
<dbReference type="PROSITE" id="PS50943">
    <property type="entry name" value="HTH_CROC1"/>
    <property type="match status" value="1"/>
</dbReference>
<gene>
    <name evidence="2" type="ORF">ACFQVD_39550</name>
</gene>
<reference evidence="3" key="1">
    <citation type="journal article" date="2019" name="Int. J. Syst. Evol. Microbiol.">
        <title>The Global Catalogue of Microorganisms (GCM) 10K type strain sequencing project: providing services to taxonomists for standard genome sequencing and annotation.</title>
        <authorList>
            <consortium name="The Broad Institute Genomics Platform"/>
            <consortium name="The Broad Institute Genome Sequencing Center for Infectious Disease"/>
            <person name="Wu L."/>
            <person name="Ma J."/>
        </authorList>
    </citation>
    <scope>NUCLEOTIDE SEQUENCE [LARGE SCALE GENOMIC DNA]</scope>
    <source>
        <strain evidence="3">JCM 10083</strain>
    </source>
</reference>
<accession>A0ABW2TCL4</accession>
<proteinExistence type="predicted"/>
<dbReference type="InterPro" id="IPR001387">
    <property type="entry name" value="Cro/C1-type_HTH"/>
</dbReference>
<dbReference type="SUPFAM" id="SSF48452">
    <property type="entry name" value="TPR-like"/>
    <property type="match status" value="1"/>
</dbReference>
<dbReference type="Proteomes" id="UP001596514">
    <property type="component" value="Unassembled WGS sequence"/>
</dbReference>
<protein>
    <submittedName>
        <fullName evidence="2">Helix-turn-helix transcriptional regulator</fullName>
    </submittedName>
</protein>
<evidence type="ECO:0000313" key="2">
    <source>
        <dbReference type="EMBL" id="MFC7606214.1"/>
    </source>
</evidence>
<dbReference type="InterPro" id="IPR010982">
    <property type="entry name" value="Lambda_DNA-bd_dom_sf"/>
</dbReference>
<name>A0ABW2TCL4_9ACTN</name>
<keyword evidence="3" id="KW-1185">Reference proteome</keyword>
<dbReference type="InterPro" id="IPR011990">
    <property type="entry name" value="TPR-like_helical_dom_sf"/>
</dbReference>
<dbReference type="Gene3D" id="1.10.260.40">
    <property type="entry name" value="lambda repressor-like DNA-binding domains"/>
    <property type="match status" value="1"/>
</dbReference>
<dbReference type="Gene3D" id="1.25.40.10">
    <property type="entry name" value="Tetratricopeptide repeat domain"/>
    <property type="match status" value="1"/>
</dbReference>
<sequence length="449" mass="49504">MEGLTIEELIKQSRQAKGLTQASLADRLARASGQSTITRNEISRWERGRRLPLAWLPWLSIVLDLPLALLDQAVVLSRAKRLGVTPPSVNGDRLTLFSDGWTRESNEAMAAGLVIESEAMSEESALRVAHEWLIVEPPQLHEIRAGRRVGHSLVGKIETRIDHLRHLDDYVGGTDLHTLVSQELEATATVAKEAAYREDVGRRLLKAVGELCQLAGWVASDAGLYGRARTYYVKGIQAAHVAEDEPTAANLLSSLSYQMANVGDPREAATMARTAVKGAERSSTPLTRALLLERVAWAHAKAGDSAITERALGAVDRVFEQHGDGDDDPKWVYWLDRGEVDVMAGRCFTELGRPLKAEPLLTQGIDTYDATHAREVSLYLSWLADAYAQAREIERATEAASKSLNLAVKVNSARVTDRIELIRSRLRPFADTAAVRRFEDLYQSTVDAI</sequence>